<dbReference type="Proteomes" id="UP001281761">
    <property type="component" value="Unassembled WGS sequence"/>
</dbReference>
<gene>
    <name evidence="2" type="ORF">BLNAU_6693</name>
</gene>
<dbReference type="EMBL" id="JARBJD010000038">
    <property type="protein sequence ID" value="KAK2958423.1"/>
    <property type="molecule type" value="Genomic_DNA"/>
</dbReference>
<evidence type="ECO:0000313" key="3">
    <source>
        <dbReference type="Proteomes" id="UP001281761"/>
    </source>
</evidence>
<evidence type="ECO:0000256" key="1">
    <source>
        <dbReference type="SAM" id="MobiDB-lite"/>
    </source>
</evidence>
<reference evidence="2 3" key="1">
    <citation type="journal article" date="2022" name="bioRxiv">
        <title>Genomics of Preaxostyla Flagellates Illuminates Evolutionary Transitions and the Path Towards Mitochondrial Loss.</title>
        <authorList>
            <person name="Novak L.V.F."/>
            <person name="Treitli S.C."/>
            <person name="Pyrih J."/>
            <person name="Halakuc P."/>
            <person name="Pipaliya S.V."/>
            <person name="Vacek V."/>
            <person name="Brzon O."/>
            <person name="Soukal P."/>
            <person name="Eme L."/>
            <person name="Dacks J.B."/>
            <person name="Karnkowska A."/>
            <person name="Elias M."/>
            <person name="Hampl V."/>
        </authorList>
    </citation>
    <scope>NUCLEOTIDE SEQUENCE [LARGE SCALE GENOMIC DNA]</scope>
    <source>
        <strain evidence="2">NAU3</strain>
        <tissue evidence="2">Gut</tissue>
    </source>
</reference>
<feature type="region of interest" description="Disordered" evidence="1">
    <location>
        <begin position="147"/>
        <end position="171"/>
    </location>
</feature>
<evidence type="ECO:0000313" key="2">
    <source>
        <dbReference type="EMBL" id="KAK2958423.1"/>
    </source>
</evidence>
<protein>
    <submittedName>
        <fullName evidence="2">Uncharacterized protein</fullName>
    </submittedName>
</protein>
<name>A0ABQ9Y3V3_9EUKA</name>
<feature type="compositionally biased region" description="Basic and acidic residues" evidence="1">
    <location>
        <begin position="148"/>
        <end position="165"/>
    </location>
</feature>
<comment type="caution">
    <text evidence="2">The sequence shown here is derived from an EMBL/GenBank/DDBJ whole genome shotgun (WGS) entry which is preliminary data.</text>
</comment>
<proteinExistence type="predicted"/>
<organism evidence="2 3">
    <name type="scientific">Blattamonas nauphoetae</name>
    <dbReference type="NCBI Taxonomy" id="2049346"/>
    <lineage>
        <taxon>Eukaryota</taxon>
        <taxon>Metamonada</taxon>
        <taxon>Preaxostyla</taxon>
        <taxon>Oxymonadida</taxon>
        <taxon>Blattamonas</taxon>
    </lineage>
</organism>
<accession>A0ABQ9Y3V3</accession>
<sequence length="171" mass="19419">MNLNKLRYKKRASTPCAGARGRTICGGGWATRNLGATSSLGRGKSFIAMDTVKVAETMVPQFGHNADCDSHNHSDKGERCHDDDRNQQCPFRHVWVAWSSRVERRRGSRGQKIDEGTLILRDDCCDSAISIRKAQIRKILATIQQRNSQREEYGTKRSIRMEKSSLRRKQV</sequence>
<keyword evidence="3" id="KW-1185">Reference proteome</keyword>